<comment type="caution">
    <text evidence="1">The sequence shown here is derived from an EMBL/GenBank/DDBJ whole genome shotgun (WGS) entry which is preliminary data.</text>
</comment>
<name>A0AAW1Y292_RUBAR</name>
<evidence type="ECO:0000313" key="2">
    <source>
        <dbReference type="Proteomes" id="UP001457282"/>
    </source>
</evidence>
<dbReference type="AlphaFoldDB" id="A0AAW1Y292"/>
<sequence>MSSALLQSCFSHHRRCSLQPCPLPPEPVPCLQPVFVLTKSAKSYLNFTEPKPIANHAVIFVFTTAAARCHQSQSTPLPVPPR</sequence>
<dbReference type="EMBL" id="JBEDUW010000002">
    <property type="protein sequence ID" value="KAK9943152.1"/>
    <property type="molecule type" value="Genomic_DNA"/>
</dbReference>
<proteinExistence type="predicted"/>
<evidence type="ECO:0000313" key="1">
    <source>
        <dbReference type="EMBL" id="KAK9943152.1"/>
    </source>
</evidence>
<dbReference type="Proteomes" id="UP001457282">
    <property type="component" value="Unassembled WGS sequence"/>
</dbReference>
<organism evidence="1 2">
    <name type="scientific">Rubus argutus</name>
    <name type="common">Southern blackberry</name>
    <dbReference type="NCBI Taxonomy" id="59490"/>
    <lineage>
        <taxon>Eukaryota</taxon>
        <taxon>Viridiplantae</taxon>
        <taxon>Streptophyta</taxon>
        <taxon>Embryophyta</taxon>
        <taxon>Tracheophyta</taxon>
        <taxon>Spermatophyta</taxon>
        <taxon>Magnoliopsida</taxon>
        <taxon>eudicotyledons</taxon>
        <taxon>Gunneridae</taxon>
        <taxon>Pentapetalae</taxon>
        <taxon>rosids</taxon>
        <taxon>fabids</taxon>
        <taxon>Rosales</taxon>
        <taxon>Rosaceae</taxon>
        <taxon>Rosoideae</taxon>
        <taxon>Rosoideae incertae sedis</taxon>
        <taxon>Rubus</taxon>
    </lineage>
</organism>
<gene>
    <name evidence="1" type="ORF">M0R45_008770</name>
</gene>
<protein>
    <submittedName>
        <fullName evidence="1">Uncharacterized protein</fullName>
    </submittedName>
</protein>
<accession>A0AAW1Y292</accession>
<reference evidence="1 2" key="1">
    <citation type="journal article" date="2023" name="G3 (Bethesda)">
        <title>A chromosome-length genome assembly and annotation of blackberry (Rubus argutus, cv. 'Hillquist').</title>
        <authorList>
            <person name="Bruna T."/>
            <person name="Aryal R."/>
            <person name="Dudchenko O."/>
            <person name="Sargent D.J."/>
            <person name="Mead D."/>
            <person name="Buti M."/>
            <person name="Cavallini A."/>
            <person name="Hytonen T."/>
            <person name="Andres J."/>
            <person name="Pham M."/>
            <person name="Weisz D."/>
            <person name="Mascagni F."/>
            <person name="Usai G."/>
            <person name="Natali L."/>
            <person name="Bassil N."/>
            <person name="Fernandez G.E."/>
            <person name="Lomsadze A."/>
            <person name="Armour M."/>
            <person name="Olukolu B."/>
            <person name="Poorten T."/>
            <person name="Britton C."/>
            <person name="Davik J."/>
            <person name="Ashrafi H."/>
            <person name="Aiden E.L."/>
            <person name="Borodovsky M."/>
            <person name="Worthington M."/>
        </authorList>
    </citation>
    <scope>NUCLEOTIDE SEQUENCE [LARGE SCALE GENOMIC DNA]</scope>
    <source>
        <strain evidence="1">PI 553951</strain>
    </source>
</reference>
<keyword evidence="2" id="KW-1185">Reference proteome</keyword>